<protein>
    <submittedName>
        <fullName evidence="1">Uncharacterized protein</fullName>
    </submittedName>
</protein>
<sequence>MPINLSEFIYRPIPMPPLFYCASISTVKLILARGEPF</sequence>
<reference evidence="1" key="1">
    <citation type="submission" date="2014-11" db="EMBL/GenBank/DDBJ databases">
        <authorList>
            <person name="Amaro Gonzalez C."/>
        </authorList>
    </citation>
    <scope>NUCLEOTIDE SEQUENCE</scope>
</reference>
<evidence type="ECO:0000313" key="1">
    <source>
        <dbReference type="EMBL" id="JAH59429.1"/>
    </source>
</evidence>
<proteinExistence type="predicted"/>
<name>A0A0E9U0K1_ANGAN</name>
<reference evidence="1" key="2">
    <citation type="journal article" date="2015" name="Fish Shellfish Immunol.">
        <title>Early steps in the European eel (Anguilla anguilla)-Vibrio vulnificus interaction in the gills: Role of the RtxA13 toxin.</title>
        <authorList>
            <person name="Callol A."/>
            <person name="Pajuelo D."/>
            <person name="Ebbesson L."/>
            <person name="Teles M."/>
            <person name="MacKenzie S."/>
            <person name="Amaro C."/>
        </authorList>
    </citation>
    <scope>NUCLEOTIDE SEQUENCE</scope>
</reference>
<dbReference type="EMBL" id="GBXM01049148">
    <property type="protein sequence ID" value="JAH59429.1"/>
    <property type="molecule type" value="Transcribed_RNA"/>
</dbReference>
<accession>A0A0E9U0K1</accession>
<organism evidence="1">
    <name type="scientific">Anguilla anguilla</name>
    <name type="common">European freshwater eel</name>
    <name type="synonym">Muraena anguilla</name>
    <dbReference type="NCBI Taxonomy" id="7936"/>
    <lineage>
        <taxon>Eukaryota</taxon>
        <taxon>Metazoa</taxon>
        <taxon>Chordata</taxon>
        <taxon>Craniata</taxon>
        <taxon>Vertebrata</taxon>
        <taxon>Euteleostomi</taxon>
        <taxon>Actinopterygii</taxon>
        <taxon>Neopterygii</taxon>
        <taxon>Teleostei</taxon>
        <taxon>Anguilliformes</taxon>
        <taxon>Anguillidae</taxon>
        <taxon>Anguilla</taxon>
    </lineage>
</organism>
<dbReference type="AlphaFoldDB" id="A0A0E9U0K1"/>